<sequence>MSATPPLLARRFWREPTSLLPLRWGSYRGRYLGGLLFIIAGYVLLDGSNTYTVPFLLLGTVLNVTGWLVLPAVGARRLAIVGPALVFQWILLTGPQSVVVMVVPFLGWLLVRQRPALSYLSALLVVAVGIACANVFTTSQGEAASYGITAASVVAAAWLGRWIATRRPPVVIRPRTEKRPTPAG</sequence>
<feature type="transmembrane region" description="Helical" evidence="1">
    <location>
        <begin position="117"/>
        <end position="137"/>
    </location>
</feature>
<evidence type="ECO:0000313" key="3">
    <source>
        <dbReference type="Proteomes" id="UP000479756"/>
    </source>
</evidence>
<keyword evidence="1" id="KW-0812">Transmembrane</keyword>
<feature type="transmembrane region" description="Helical" evidence="1">
    <location>
        <begin position="52"/>
        <end position="74"/>
    </location>
</feature>
<comment type="caution">
    <text evidence="2">The sequence shown here is derived from an EMBL/GenBank/DDBJ whole genome shotgun (WGS) entry which is preliminary data.</text>
</comment>
<feature type="transmembrane region" description="Helical" evidence="1">
    <location>
        <begin position="86"/>
        <end position="110"/>
    </location>
</feature>
<name>A0A7C9PP95_9MICO</name>
<gene>
    <name evidence="2" type="ORF">G3T37_12710</name>
</gene>
<dbReference type="AlphaFoldDB" id="A0A7C9PP95"/>
<dbReference type="Proteomes" id="UP000479756">
    <property type="component" value="Unassembled WGS sequence"/>
</dbReference>
<proteinExistence type="predicted"/>
<feature type="transmembrane region" description="Helical" evidence="1">
    <location>
        <begin position="143"/>
        <end position="164"/>
    </location>
</feature>
<reference evidence="2 3" key="1">
    <citation type="journal article" date="2014" name="Int. J. Syst. Evol. Microbiol.">
        <title>Description of Galbitalea soli gen. nov., sp. nov., and Frondihabitans sucicola sp. nov.</title>
        <authorList>
            <person name="Kim S.J."/>
            <person name="Lim J.M."/>
            <person name="Ahn J.H."/>
            <person name="Weon H.Y."/>
            <person name="Hamada M."/>
            <person name="Suzuki K."/>
            <person name="Ahn T.Y."/>
            <person name="Kwon S.W."/>
        </authorList>
    </citation>
    <scope>NUCLEOTIDE SEQUENCE [LARGE SCALE GENOMIC DNA]</scope>
    <source>
        <strain evidence="2 3">NBRC 108727</strain>
    </source>
</reference>
<feature type="transmembrane region" description="Helical" evidence="1">
    <location>
        <begin position="27"/>
        <end position="45"/>
    </location>
</feature>
<keyword evidence="3" id="KW-1185">Reference proteome</keyword>
<evidence type="ECO:0000256" key="1">
    <source>
        <dbReference type="SAM" id="Phobius"/>
    </source>
</evidence>
<dbReference type="RefSeq" id="WP_163474267.1">
    <property type="nucleotide sequence ID" value="NZ_JAAGWZ010000004.1"/>
</dbReference>
<protein>
    <submittedName>
        <fullName evidence="2">Uncharacterized protein</fullName>
    </submittedName>
</protein>
<accession>A0A7C9PP95</accession>
<organism evidence="2 3">
    <name type="scientific">Galbitalea soli</name>
    <dbReference type="NCBI Taxonomy" id="1268042"/>
    <lineage>
        <taxon>Bacteria</taxon>
        <taxon>Bacillati</taxon>
        <taxon>Actinomycetota</taxon>
        <taxon>Actinomycetes</taxon>
        <taxon>Micrococcales</taxon>
        <taxon>Microbacteriaceae</taxon>
        <taxon>Galbitalea</taxon>
    </lineage>
</organism>
<keyword evidence="1" id="KW-1133">Transmembrane helix</keyword>
<dbReference type="EMBL" id="JAAGWZ010000004">
    <property type="protein sequence ID" value="NEM92213.1"/>
    <property type="molecule type" value="Genomic_DNA"/>
</dbReference>
<keyword evidence="1" id="KW-0472">Membrane</keyword>
<evidence type="ECO:0000313" key="2">
    <source>
        <dbReference type="EMBL" id="NEM92213.1"/>
    </source>
</evidence>